<keyword evidence="3" id="KW-0560">Oxidoreductase</keyword>
<dbReference type="Proteomes" id="UP000266178">
    <property type="component" value="Unassembled WGS sequence"/>
</dbReference>
<evidence type="ECO:0000256" key="1">
    <source>
        <dbReference type="SAM" id="SignalP"/>
    </source>
</evidence>
<dbReference type="SUPFAM" id="SSF52833">
    <property type="entry name" value="Thioredoxin-like"/>
    <property type="match status" value="1"/>
</dbReference>
<dbReference type="RefSeq" id="WP_119358026.1">
    <property type="nucleotide sequence ID" value="NZ_BJXM01000024.1"/>
</dbReference>
<organism evidence="3 4">
    <name type="scientific">Meiothermus granaticius NBRC 107808</name>
    <dbReference type="NCBI Taxonomy" id="1227551"/>
    <lineage>
        <taxon>Bacteria</taxon>
        <taxon>Thermotogati</taxon>
        <taxon>Deinococcota</taxon>
        <taxon>Deinococci</taxon>
        <taxon>Thermales</taxon>
        <taxon>Thermaceae</taxon>
        <taxon>Meiothermus</taxon>
    </lineage>
</organism>
<dbReference type="PROSITE" id="PS00194">
    <property type="entry name" value="THIOREDOXIN_1"/>
    <property type="match status" value="1"/>
</dbReference>
<proteinExistence type="predicted"/>
<dbReference type="EC" id="1.8.1.8" evidence="3"/>
<comment type="caution">
    <text evidence="3">The sequence shown here is derived from an EMBL/GenBank/DDBJ whole genome shotgun (WGS) entry which is preliminary data.</text>
</comment>
<dbReference type="Pfam" id="PF13899">
    <property type="entry name" value="Thioredoxin_7"/>
    <property type="match status" value="1"/>
</dbReference>
<dbReference type="InterPro" id="IPR017937">
    <property type="entry name" value="Thioredoxin_CS"/>
</dbReference>
<evidence type="ECO:0000313" key="4">
    <source>
        <dbReference type="Proteomes" id="UP000266178"/>
    </source>
</evidence>
<dbReference type="Gene3D" id="3.40.30.10">
    <property type="entry name" value="Glutaredoxin"/>
    <property type="match status" value="1"/>
</dbReference>
<keyword evidence="4" id="KW-1185">Reference proteome</keyword>
<accession>A0A399F603</accession>
<dbReference type="OrthoDB" id="32134at2"/>
<keyword evidence="1" id="KW-0732">Signal</keyword>
<gene>
    <name evidence="3" type="primary">dsbD_4</name>
    <name evidence="3" type="ORF">Mgrana_02575</name>
</gene>
<dbReference type="PROSITE" id="PS51352">
    <property type="entry name" value="THIOREDOXIN_2"/>
    <property type="match status" value="1"/>
</dbReference>
<evidence type="ECO:0000259" key="2">
    <source>
        <dbReference type="PROSITE" id="PS51352"/>
    </source>
</evidence>
<dbReference type="InterPro" id="IPR036249">
    <property type="entry name" value="Thioredoxin-like_sf"/>
</dbReference>
<dbReference type="InterPro" id="IPR013766">
    <property type="entry name" value="Thioredoxin_domain"/>
</dbReference>
<dbReference type="GO" id="GO:0047134">
    <property type="term" value="F:protein-disulfide reductase [NAD(P)H] activity"/>
    <property type="evidence" value="ECO:0007669"/>
    <property type="project" value="UniProtKB-EC"/>
</dbReference>
<evidence type="ECO:0000313" key="3">
    <source>
        <dbReference type="EMBL" id="RIH91510.1"/>
    </source>
</evidence>
<name>A0A399F603_9DEIN</name>
<feature type="domain" description="Thioredoxin" evidence="2">
    <location>
        <begin position="17"/>
        <end position="140"/>
    </location>
</feature>
<feature type="chain" id="PRO_5017177622" evidence="1">
    <location>
        <begin position="21"/>
        <end position="148"/>
    </location>
</feature>
<protein>
    <submittedName>
        <fullName evidence="3">Thiol:disulfide interchange protein DsbD</fullName>
        <ecNumber evidence="3">1.8.1.8</ecNumber>
    </submittedName>
</protein>
<dbReference type="AlphaFoldDB" id="A0A399F603"/>
<feature type="signal peptide" evidence="1">
    <location>
        <begin position="1"/>
        <end position="20"/>
    </location>
</feature>
<sequence>MRAVFLNLIGFMLLSSWVVAATGADFSRWYPYPQASQLAQQEGRVLMVYFWRHGCPYCDQMNTFVLSNEAVSQLLEQCFVVASVDSESLEGGALARQTRALGTPIFVFYVYQGDTWKELGRLFGSRPSAQFLGELKQVSAKSGGKGCG</sequence>
<reference evidence="3 4" key="1">
    <citation type="submission" date="2018-08" db="EMBL/GenBank/DDBJ databases">
        <title>Meiothermus granaticius genome AF-68 sequencing project.</title>
        <authorList>
            <person name="Da Costa M.S."/>
            <person name="Albuquerque L."/>
            <person name="Raposo P."/>
            <person name="Froufe H.J.C."/>
            <person name="Barroso C.S."/>
            <person name="Egas C."/>
        </authorList>
    </citation>
    <scope>NUCLEOTIDE SEQUENCE [LARGE SCALE GENOMIC DNA]</scope>
    <source>
        <strain evidence="3 4">AF-68</strain>
    </source>
</reference>
<dbReference type="EMBL" id="QWLB01000040">
    <property type="protein sequence ID" value="RIH91510.1"/>
    <property type="molecule type" value="Genomic_DNA"/>
</dbReference>